<dbReference type="PANTHER" id="PTHR42736">
    <property type="entry name" value="PROTEIN-GLUTAMINE GAMMA-GLUTAMYLTRANSFERASE"/>
    <property type="match status" value="1"/>
</dbReference>
<evidence type="ECO:0000259" key="3">
    <source>
        <dbReference type="SMART" id="SM00460"/>
    </source>
</evidence>
<dbReference type="Pfam" id="PF13559">
    <property type="entry name" value="DUF4129"/>
    <property type="match status" value="1"/>
</dbReference>
<feature type="transmembrane region" description="Helical" evidence="2">
    <location>
        <begin position="610"/>
        <end position="628"/>
    </location>
</feature>
<comment type="caution">
    <text evidence="4">The sequence shown here is derived from an EMBL/GenBank/DDBJ whole genome shotgun (WGS) entry which is preliminary data.</text>
</comment>
<dbReference type="InterPro" id="IPR025403">
    <property type="entry name" value="TgpA-like_C"/>
</dbReference>
<evidence type="ECO:0000313" key="5">
    <source>
        <dbReference type="Proteomes" id="UP000634435"/>
    </source>
</evidence>
<feature type="transmembrane region" description="Helical" evidence="2">
    <location>
        <begin position="134"/>
        <end position="155"/>
    </location>
</feature>
<dbReference type="Pfam" id="PF01841">
    <property type="entry name" value="Transglut_core"/>
    <property type="match status" value="1"/>
</dbReference>
<dbReference type="PANTHER" id="PTHR42736:SF1">
    <property type="entry name" value="PROTEIN-GLUTAMINE GAMMA-GLUTAMYLTRANSFERASE"/>
    <property type="match status" value="1"/>
</dbReference>
<keyword evidence="2" id="KW-0812">Transmembrane</keyword>
<feature type="transmembrane region" description="Helical" evidence="2">
    <location>
        <begin position="161"/>
        <end position="182"/>
    </location>
</feature>
<feature type="transmembrane region" description="Helical" evidence="2">
    <location>
        <begin position="202"/>
        <end position="222"/>
    </location>
</feature>
<feature type="transmembrane region" description="Helical" evidence="2">
    <location>
        <begin position="109"/>
        <end position="127"/>
    </location>
</feature>
<feature type="domain" description="Transglutaminase-like" evidence="3">
    <location>
        <begin position="471"/>
        <end position="545"/>
    </location>
</feature>
<reference evidence="5" key="1">
    <citation type="journal article" date="2019" name="Int. J. Syst. Evol. Microbiol.">
        <title>The Global Catalogue of Microorganisms (GCM) 10K type strain sequencing project: providing services to taxonomists for standard genome sequencing and annotation.</title>
        <authorList>
            <consortium name="The Broad Institute Genomics Platform"/>
            <consortium name="The Broad Institute Genome Sequencing Center for Infectious Disease"/>
            <person name="Wu L."/>
            <person name="Ma J."/>
        </authorList>
    </citation>
    <scope>NUCLEOTIDE SEQUENCE [LARGE SCALE GENOMIC DNA]</scope>
    <source>
        <strain evidence="5">JCM 30071</strain>
    </source>
</reference>
<gene>
    <name evidence="4" type="primary">yebA</name>
    <name evidence="4" type="ORF">GCM10007111_27770</name>
</gene>
<protein>
    <recommendedName>
        <fullName evidence="3">Transglutaminase-like domain-containing protein</fullName>
    </recommendedName>
</protein>
<name>A0ABQ2DQ71_9BACI</name>
<evidence type="ECO:0000256" key="2">
    <source>
        <dbReference type="SAM" id="Phobius"/>
    </source>
</evidence>
<proteinExistence type="predicted"/>
<dbReference type="InterPro" id="IPR038765">
    <property type="entry name" value="Papain-like_cys_pep_sf"/>
</dbReference>
<dbReference type="InterPro" id="IPR052901">
    <property type="entry name" value="Bact_TGase-like"/>
</dbReference>
<dbReference type="SUPFAM" id="SSF54001">
    <property type="entry name" value="Cysteine proteinases"/>
    <property type="match status" value="1"/>
</dbReference>
<dbReference type="RefSeq" id="WP_021290772.1">
    <property type="nucleotide sequence ID" value="NZ_BMPN01000004.1"/>
</dbReference>
<dbReference type="EMBL" id="BMPN01000004">
    <property type="protein sequence ID" value="GGJ64390.1"/>
    <property type="molecule type" value="Genomic_DNA"/>
</dbReference>
<feature type="transmembrane region" description="Helical" evidence="2">
    <location>
        <begin position="9"/>
        <end position="29"/>
    </location>
</feature>
<dbReference type="Proteomes" id="UP000634435">
    <property type="component" value="Unassembled WGS sequence"/>
</dbReference>
<feature type="region of interest" description="Disordered" evidence="1">
    <location>
        <begin position="570"/>
        <end position="599"/>
    </location>
</feature>
<feature type="transmembrane region" description="Helical" evidence="2">
    <location>
        <begin position="41"/>
        <end position="62"/>
    </location>
</feature>
<dbReference type="Gene3D" id="3.10.620.30">
    <property type="match status" value="1"/>
</dbReference>
<accession>A0ABQ2DQ71</accession>
<dbReference type="SMART" id="SM00460">
    <property type="entry name" value="TGc"/>
    <property type="match status" value="1"/>
</dbReference>
<evidence type="ECO:0000313" key="4">
    <source>
        <dbReference type="EMBL" id="GGJ64390.1"/>
    </source>
</evidence>
<keyword evidence="2" id="KW-1133">Transmembrane helix</keyword>
<keyword evidence="5" id="KW-1185">Reference proteome</keyword>
<keyword evidence="2" id="KW-0472">Membrane</keyword>
<evidence type="ECO:0000256" key="1">
    <source>
        <dbReference type="SAM" id="MobiDB-lite"/>
    </source>
</evidence>
<feature type="transmembrane region" description="Helical" evidence="2">
    <location>
        <begin position="69"/>
        <end position="89"/>
    </location>
</feature>
<sequence length="729" mass="84381">MMKYEQSRPIFFTSLLYICGYILFLEWLYPLEQVTDTHNLTVFVIYSAFCFVISLFQIKWWLSFILKGVALLFIVNHLFFETTFLSPIWMEQLFLDIGFNMDAVLSQAWYQLTPMFRSVLFLLLIWLMSYLLHYWFVVMKKILLFVLLTFVYLAILDTFTVYNGALAIIRAFIISFIALGVANFSKEMDREAISFPWMKKSAAWMIPIVAIVAFSSAIGFAAPKYDPQWPDPVPFIQSSAENAGIAGEGSVVQKVGYGEDDTRLGGSFVQDYTPVFQAKAEENHYWRIETKDVYTGKGWTNSSEANYVPTNRIPPMYDNTVDTEELEATIEFQGNTSFDKILHPYGFKEISTHRGNAYVDLNSEAIQLRDEGFEVINDLNTFTVDYDYPTFNIDKLRETPTIRESLDSYTQLPETLPERVKELAKEITAGEETAYDKVKAIEQYFSTNGFTYQTTDVPVPKEGQDYVDQFLFDSKVGYCDNYSTAMVVLLRSIDIPARWAKGFTGGEEIDSTSDYNVYEVTNANAHSWVEVFFPEIGWVPFEPTQGFSNLSDFQTSMADTGAEQDDVLAQQDQDEQQTPEETPQPSQEEENQEAEAAMASPSEGNSSFHWLYLVILLVILALLVFIGYRTRFRWKTIIIKRKFMANWNAENYQEAYHYVMKLLRHRGDGKLPDETLREYAVKIDRKYSTDEMKKLTQHYEQLLYRQEIREVPRTEIAQLWQNLIKRILA</sequence>
<organism evidence="4 5">
    <name type="scientific">Virgibacillus kapii</name>
    <dbReference type="NCBI Taxonomy" id="1638645"/>
    <lineage>
        <taxon>Bacteria</taxon>
        <taxon>Bacillati</taxon>
        <taxon>Bacillota</taxon>
        <taxon>Bacilli</taxon>
        <taxon>Bacillales</taxon>
        <taxon>Bacillaceae</taxon>
        <taxon>Virgibacillus</taxon>
    </lineage>
</organism>
<dbReference type="InterPro" id="IPR002931">
    <property type="entry name" value="Transglutaminase-like"/>
</dbReference>